<name>A0A846X2C8_9ACTN</name>
<sequence>MTTTIEPIKDGREQFLADVFTAAIEGGINYWAEVNTYRWQYCGDDEGVPGRSLSYRRDFYAVVRDHDQETAERAGDLRIDAEVIQRGAELLAEQWKDADEKSYAHRFVIANRTNGEDGDYDAGIADQVVQTGLFGSVVYG</sequence>
<comment type="caution">
    <text evidence="1">The sequence shown here is derived from an EMBL/GenBank/DDBJ whole genome shotgun (WGS) entry which is preliminary data.</text>
</comment>
<organism evidence="1 2">
    <name type="scientific">Tsukamurella spumae</name>
    <dbReference type="NCBI Taxonomy" id="44753"/>
    <lineage>
        <taxon>Bacteria</taxon>
        <taxon>Bacillati</taxon>
        <taxon>Actinomycetota</taxon>
        <taxon>Actinomycetes</taxon>
        <taxon>Mycobacteriales</taxon>
        <taxon>Tsukamurellaceae</taxon>
        <taxon>Tsukamurella</taxon>
    </lineage>
</organism>
<proteinExistence type="predicted"/>
<gene>
    <name evidence="1" type="ORF">HF999_13945</name>
</gene>
<keyword evidence="2" id="KW-1185">Reference proteome</keyword>
<dbReference type="Proteomes" id="UP000582646">
    <property type="component" value="Unassembled WGS sequence"/>
</dbReference>
<reference evidence="1 2" key="1">
    <citation type="submission" date="2020-04" db="EMBL/GenBank/DDBJ databases">
        <title>MicrobeNet Type strains.</title>
        <authorList>
            <person name="Nicholson A.C."/>
        </authorList>
    </citation>
    <scope>NUCLEOTIDE SEQUENCE [LARGE SCALE GENOMIC DNA]</scope>
    <source>
        <strain evidence="1 2">DSM 44113</strain>
    </source>
</reference>
<dbReference type="EMBL" id="JAAXOQ010000018">
    <property type="protein sequence ID" value="NKY19464.1"/>
    <property type="molecule type" value="Genomic_DNA"/>
</dbReference>
<evidence type="ECO:0000313" key="2">
    <source>
        <dbReference type="Proteomes" id="UP000582646"/>
    </source>
</evidence>
<dbReference type="RefSeq" id="WP_168546460.1">
    <property type="nucleotide sequence ID" value="NZ_BAAAKS010000019.1"/>
</dbReference>
<protein>
    <submittedName>
        <fullName evidence="1">Uncharacterized protein</fullName>
    </submittedName>
</protein>
<evidence type="ECO:0000313" key="1">
    <source>
        <dbReference type="EMBL" id="NKY19464.1"/>
    </source>
</evidence>
<dbReference type="AlphaFoldDB" id="A0A846X2C8"/>
<accession>A0A846X2C8</accession>